<dbReference type="PRINTS" id="PR00625">
    <property type="entry name" value="JDOMAIN"/>
</dbReference>
<evidence type="ECO:0000313" key="8">
    <source>
        <dbReference type="EMBL" id="KAL3768990.1"/>
    </source>
</evidence>
<dbReference type="Gene3D" id="1.10.287.110">
    <property type="entry name" value="DnaJ domain"/>
    <property type="match status" value="1"/>
</dbReference>
<dbReference type="InterPro" id="IPR051100">
    <property type="entry name" value="DnaJ_subfamily_B/C"/>
</dbReference>
<name>A0ABD3N8H7_9STRA</name>
<feature type="compositionally biased region" description="Gly residues" evidence="6">
    <location>
        <begin position="224"/>
        <end position="237"/>
    </location>
</feature>
<dbReference type="InterPro" id="IPR015399">
    <property type="entry name" value="DUF1977_DnaJ-like"/>
</dbReference>
<feature type="domain" description="J" evidence="7">
    <location>
        <begin position="153"/>
        <end position="217"/>
    </location>
</feature>
<dbReference type="SMART" id="SM00271">
    <property type="entry name" value="DnaJ"/>
    <property type="match status" value="1"/>
</dbReference>
<organism evidence="8 9">
    <name type="scientific">Discostella pseudostelligera</name>
    <dbReference type="NCBI Taxonomy" id="259834"/>
    <lineage>
        <taxon>Eukaryota</taxon>
        <taxon>Sar</taxon>
        <taxon>Stramenopiles</taxon>
        <taxon>Ochrophyta</taxon>
        <taxon>Bacillariophyta</taxon>
        <taxon>Coscinodiscophyceae</taxon>
        <taxon>Thalassiosirophycidae</taxon>
        <taxon>Stephanodiscales</taxon>
        <taxon>Stephanodiscaceae</taxon>
        <taxon>Discostella</taxon>
    </lineage>
</organism>
<evidence type="ECO:0000256" key="6">
    <source>
        <dbReference type="SAM" id="MobiDB-lite"/>
    </source>
</evidence>
<dbReference type="InterPro" id="IPR018253">
    <property type="entry name" value="DnaJ_domain_CS"/>
</dbReference>
<evidence type="ECO:0000313" key="9">
    <source>
        <dbReference type="Proteomes" id="UP001530293"/>
    </source>
</evidence>
<protein>
    <recommendedName>
        <fullName evidence="7">J domain-containing protein</fullName>
    </recommendedName>
</protein>
<reference evidence="8 9" key="1">
    <citation type="submission" date="2024-10" db="EMBL/GenBank/DDBJ databases">
        <title>Updated reference genomes for cyclostephanoid diatoms.</title>
        <authorList>
            <person name="Roberts W.R."/>
            <person name="Alverson A.J."/>
        </authorList>
    </citation>
    <scope>NUCLEOTIDE SEQUENCE [LARGE SCALE GENOMIC DNA]</scope>
    <source>
        <strain evidence="8 9">AJA232-27</strain>
    </source>
</reference>
<comment type="subcellular location">
    <subcellularLocation>
        <location evidence="1">Endoplasmic reticulum membrane</location>
        <topology evidence="1">Single-pass membrane protein</topology>
    </subcellularLocation>
</comment>
<evidence type="ECO:0000256" key="4">
    <source>
        <dbReference type="ARBA" id="ARBA00022989"/>
    </source>
</evidence>
<keyword evidence="3" id="KW-0256">Endoplasmic reticulum</keyword>
<evidence type="ECO:0000256" key="1">
    <source>
        <dbReference type="ARBA" id="ARBA00004389"/>
    </source>
</evidence>
<dbReference type="CDD" id="cd06257">
    <property type="entry name" value="DnaJ"/>
    <property type="match status" value="1"/>
</dbReference>
<evidence type="ECO:0000256" key="5">
    <source>
        <dbReference type="ARBA" id="ARBA00023136"/>
    </source>
</evidence>
<dbReference type="PANTHER" id="PTHR43908">
    <property type="entry name" value="AT29763P-RELATED"/>
    <property type="match status" value="1"/>
</dbReference>
<keyword evidence="2" id="KW-0812">Transmembrane</keyword>
<dbReference type="PANTHER" id="PTHR43908:SF3">
    <property type="entry name" value="AT29763P-RELATED"/>
    <property type="match status" value="1"/>
</dbReference>
<keyword evidence="5" id="KW-0472">Membrane</keyword>
<gene>
    <name evidence="8" type="ORF">ACHAWU_002022</name>
</gene>
<evidence type="ECO:0000256" key="3">
    <source>
        <dbReference type="ARBA" id="ARBA00022824"/>
    </source>
</evidence>
<dbReference type="PROSITE" id="PS50076">
    <property type="entry name" value="DNAJ_2"/>
    <property type="match status" value="1"/>
</dbReference>
<dbReference type="Proteomes" id="UP001530293">
    <property type="component" value="Unassembled WGS sequence"/>
</dbReference>
<dbReference type="AlphaFoldDB" id="A0ABD3N8H7"/>
<feature type="compositionally biased region" description="Low complexity" evidence="6">
    <location>
        <begin position="73"/>
        <end position="124"/>
    </location>
</feature>
<comment type="caution">
    <text evidence="8">The sequence shown here is derived from an EMBL/GenBank/DDBJ whole genome shotgun (WGS) entry which is preliminary data.</text>
</comment>
<dbReference type="InterPro" id="IPR001623">
    <property type="entry name" value="DnaJ_domain"/>
</dbReference>
<dbReference type="PROSITE" id="PS00636">
    <property type="entry name" value="DNAJ_1"/>
    <property type="match status" value="1"/>
</dbReference>
<dbReference type="GO" id="GO:0005789">
    <property type="term" value="C:endoplasmic reticulum membrane"/>
    <property type="evidence" value="ECO:0007669"/>
    <property type="project" value="UniProtKB-SubCell"/>
</dbReference>
<dbReference type="Pfam" id="PF09320">
    <property type="entry name" value="DUF1977"/>
    <property type="match status" value="1"/>
</dbReference>
<keyword evidence="4" id="KW-1133">Transmembrane helix</keyword>
<dbReference type="InterPro" id="IPR036869">
    <property type="entry name" value="J_dom_sf"/>
</dbReference>
<proteinExistence type="predicted"/>
<sequence>MEVNKEEAIRCRTIGSDALRNSDYPRAIKMFTKSLHLYPLPGVQALLDQSERKLQQQGQQNQQQQHRGQRSHANNNAESEANGTNGTNGNSTHRPAAAARSASTSAPAASSAAASASRSSSSSSLGADGRAYTPSQASVVTQVLKSKEGGRGAHYRVLGIPSNADDAAIKKAYRQLALKLHPDKNSAPHADEAFKAVGLAYATLSDSQKRRIYDLSGEEDPDNRGGGGGMRRGGGAQFNGQEVSPEDIFNMFFGGGMPPGAGGGGGGGGMGNGFRVYSTGFGPGMAFGGMHPHMRARQQQRQQQQQQQQADGILGTISQLLPLIMILLFSFFNMSANDTSGATSGNRYFSLTPIKPHVHPLSTKITHVKDIPFYVSDQFLRTIARDRYQLSQVERMVERSYESYLMEECKNQKLYKRRLEKRASSTHRTLKEEERTILKKKAEEFELSRCMELEDLFPASVPEKERVKRHTEF</sequence>
<feature type="region of interest" description="Disordered" evidence="6">
    <location>
        <begin position="51"/>
        <end position="136"/>
    </location>
</feature>
<accession>A0ABD3N8H7</accession>
<evidence type="ECO:0000259" key="7">
    <source>
        <dbReference type="PROSITE" id="PS50076"/>
    </source>
</evidence>
<feature type="compositionally biased region" description="Low complexity" evidence="6">
    <location>
        <begin position="55"/>
        <end position="66"/>
    </location>
</feature>
<evidence type="ECO:0000256" key="2">
    <source>
        <dbReference type="ARBA" id="ARBA00022692"/>
    </source>
</evidence>
<dbReference type="Pfam" id="PF00226">
    <property type="entry name" value="DnaJ"/>
    <property type="match status" value="1"/>
</dbReference>
<feature type="region of interest" description="Disordered" evidence="6">
    <location>
        <begin position="212"/>
        <end position="240"/>
    </location>
</feature>
<dbReference type="EMBL" id="JALLBG020000059">
    <property type="protein sequence ID" value="KAL3768990.1"/>
    <property type="molecule type" value="Genomic_DNA"/>
</dbReference>
<dbReference type="SUPFAM" id="SSF46565">
    <property type="entry name" value="Chaperone J-domain"/>
    <property type="match status" value="1"/>
</dbReference>
<keyword evidence="9" id="KW-1185">Reference proteome</keyword>